<sequence>MKNDYRTFKLSLLTLAPIHIGNGEKYTSREFIYENKKFYFPVENLSMKIRSFTFLTWGNSIIKWWRRGLLKSLKHF</sequence>
<dbReference type="EMBL" id="LR822030">
    <property type="protein sequence ID" value="CAD0155562.1"/>
    <property type="molecule type" value="Genomic_DNA"/>
</dbReference>
<evidence type="ECO:0000313" key="2">
    <source>
        <dbReference type="Proteomes" id="UP000509120"/>
    </source>
</evidence>
<dbReference type="Proteomes" id="UP000509120">
    <property type="component" value="Chromosome"/>
</dbReference>
<protein>
    <recommendedName>
        <fullName evidence="3">CRISPR type III A-associated protein Csm5</fullName>
    </recommendedName>
</protein>
<reference evidence="1 2" key="1">
    <citation type="submission" date="2020-06" db="EMBL/GenBank/DDBJ databases">
        <authorList>
            <person name="Chuat V."/>
        </authorList>
    </citation>
    <scope>NUCLEOTIDE SEQUENCE [LARGE SCALE GENOMIC DNA]</scope>
    <source>
        <strain evidence="1">STH_CIRM_1046</strain>
    </source>
</reference>
<evidence type="ECO:0008006" key="3">
    <source>
        <dbReference type="Google" id="ProtNLM"/>
    </source>
</evidence>
<accession>A0AAU9H723</accession>
<proteinExistence type="predicted"/>
<organism evidence="1 2">
    <name type="scientific">Streptococcus thermophilus</name>
    <dbReference type="NCBI Taxonomy" id="1308"/>
    <lineage>
        <taxon>Bacteria</taxon>
        <taxon>Bacillati</taxon>
        <taxon>Bacillota</taxon>
        <taxon>Bacilli</taxon>
        <taxon>Lactobacillales</taxon>
        <taxon>Streptococcaceae</taxon>
        <taxon>Streptococcus</taxon>
    </lineage>
</organism>
<gene>
    <name evidence="1" type="ORF">STHERMO_1023</name>
</gene>
<evidence type="ECO:0000313" key="1">
    <source>
        <dbReference type="EMBL" id="CAD0155562.1"/>
    </source>
</evidence>
<name>A0AAU9H723_STRTR</name>
<dbReference type="AlphaFoldDB" id="A0AAU9H723"/>